<dbReference type="Proteomes" id="UP001371456">
    <property type="component" value="Unassembled WGS sequence"/>
</dbReference>
<proteinExistence type="predicted"/>
<comment type="caution">
    <text evidence="2">The sequence shown here is derived from an EMBL/GenBank/DDBJ whole genome shotgun (WGS) entry which is preliminary data.</text>
</comment>
<sequence length="64" mass="7435">MALESIERTAKFSIIVNIFQDHDDYIYMLLMISSMMVLIFALVSKTTLSFIHWCRLKLDESACS</sequence>
<feature type="transmembrane region" description="Helical" evidence="1">
    <location>
        <begin position="25"/>
        <end position="43"/>
    </location>
</feature>
<keyword evidence="1" id="KW-0812">Transmembrane</keyword>
<reference evidence="2 3" key="1">
    <citation type="submission" date="2024-02" db="EMBL/GenBank/DDBJ databases">
        <title>de novo genome assembly of Solanum bulbocastanum strain 11H21.</title>
        <authorList>
            <person name="Hosaka A.J."/>
        </authorList>
    </citation>
    <scope>NUCLEOTIDE SEQUENCE [LARGE SCALE GENOMIC DNA]</scope>
    <source>
        <tissue evidence="2">Young leaves</tissue>
    </source>
</reference>
<evidence type="ECO:0000313" key="3">
    <source>
        <dbReference type="Proteomes" id="UP001371456"/>
    </source>
</evidence>
<keyword evidence="3" id="KW-1185">Reference proteome</keyword>
<dbReference type="AlphaFoldDB" id="A0AAN8SUJ4"/>
<gene>
    <name evidence="2" type="ORF">RDI58_029483</name>
</gene>
<keyword evidence="1" id="KW-1133">Transmembrane helix</keyword>
<protein>
    <submittedName>
        <fullName evidence="2">Uncharacterized protein</fullName>
    </submittedName>
</protein>
<evidence type="ECO:0000256" key="1">
    <source>
        <dbReference type="SAM" id="Phobius"/>
    </source>
</evidence>
<organism evidence="2 3">
    <name type="scientific">Solanum bulbocastanum</name>
    <name type="common">Wild potato</name>
    <dbReference type="NCBI Taxonomy" id="147425"/>
    <lineage>
        <taxon>Eukaryota</taxon>
        <taxon>Viridiplantae</taxon>
        <taxon>Streptophyta</taxon>
        <taxon>Embryophyta</taxon>
        <taxon>Tracheophyta</taxon>
        <taxon>Spermatophyta</taxon>
        <taxon>Magnoliopsida</taxon>
        <taxon>eudicotyledons</taxon>
        <taxon>Gunneridae</taxon>
        <taxon>Pentapetalae</taxon>
        <taxon>asterids</taxon>
        <taxon>lamiids</taxon>
        <taxon>Solanales</taxon>
        <taxon>Solanaceae</taxon>
        <taxon>Solanoideae</taxon>
        <taxon>Solaneae</taxon>
        <taxon>Solanum</taxon>
    </lineage>
</organism>
<name>A0AAN8SUJ4_SOLBU</name>
<accession>A0AAN8SUJ4</accession>
<dbReference type="EMBL" id="JBANQN010000012">
    <property type="protein sequence ID" value="KAK6774244.1"/>
    <property type="molecule type" value="Genomic_DNA"/>
</dbReference>
<keyword evidence="1" id="KW-0472">Membrane</keyword>
<evidence type="ECO:0000313" key="2">
    <source>
        <dbReference type="EMBL" id="KAK6774244.1"/>
    </source>
</evidence>